<accession>A0ABQ7J8Y3</accession>
<evidence type="ECO:0000313" key="4">
    <source>
        <dbReference type="EMBL" id="KAF8820461.1"/>
    </source>
</evidence>
<feature type="region of interest" description="Disordered" evidence="3">
    <location>
        <begin position="287"/>
        <end position="310"/>
    </location>
</feature>
<comment type="caution">
    <text evidence="4">The sequence shown here is derived from an EMBL/GenBank/DDBJ whole genome shotgun (WGS) entry which is preliminary data.</text>
</comment>
<evidence type="ECO:0000256" key="3">
    <source>
        <dbReference type="SAM" id="MobiDB-lite"/>
    </source>
</evidence>
<dbReference type="PANTHER" id="PTHR11875">
    <property type="entry name" value="TESTIS-SPECIFIC Y-ENCODED PROTEIN"/>
    <property type="match status" value="1"/>
</dbReference>
<reference evidence="4 5" key="1">
    <citation type="journal article" date="2020" name="bioRxiv">
        <title>Metabolic contributions of an alphaproteobacterial endosymbiont in the apicomplexan Cardiosporidium cionae.</title>
        <authorList>
            <person name="Hunter E.S."/>
            <person name="Paight C.J."/>
            <person name="Lane C.E."/>
        </authorList>
    </citation>
    <scope>NUCLEOTIDE SEQUENCE [LARGE SCALE GENOMIC DNA]</scope>
    <source>
        <strain evidence="4">ESH_2018</strain>
    </source>
</reference>
<evidence type="ECO:0000256" key="2">
    <source>
        <dbReference type="RuleBase" id="RU003876"/>
    </source>
</evidence>
<comment type="similarity">
    <text evidence="1 2">Belongs to the nucleosome assembly protein (NAP) family.</text>
</comment>
<dbReference type="InterPro" id="IPR037231">
    <property type="entry name" value="NAP-like_sf"/>
</dbReference>
<protein>
    <submittedName>
        <fullName evidence="4">Nucleosome assembly protein (Nap) protein</fullName>
    </submittedName>
</protein>
<evidence type="ECO:0000256" key="1">
    <source>
        <dbReference type="ARBA" id="ARBA00009947"/>
    </source>
</evidence>
<evidence type="ECO:0000313" key="5">
    <source>
        <dbReference type="Proteomes" id="UP000823046"/>
    </source>
</evidence>
<sequence>MAKPDSQNPNEVIKNISAAMKEVRIDDENDIFNALPEDEKAVITELKSVQVKHKAIEAKYDQEWAALKLRYELMFLPLYEKRAELLVMKSDSINEKSPATSVAGFWLKTFLNHQLLKEKIEQYDKCILEYLTDVRSEWIDSSKQESFRLIFMFAPNPYFTNTVLTKQYNVETEEGEEDAMLQSTVSTVIEWNEGKDVTKKTITRKTTNKRTHELKYVREVQGNAQSFFTFFNSREIPSAQSLQQMEHVDVVRFGEEVELDFNIGVIIRERIIPYAVKWFLGEMDSEESDGEFLEDESERDMIGDTDDEDF</sequence>
<organism evidence="4 5">
    <name type="scientific">Cardiosporidium cionae</name>
    <dbReference type="NCBI Taxonomy" id="476202"/>
    <lineage>
        <taxon>Eukaryota</taxon>
        <taxon>Sar</taxon>
        <taxon>Alveolata</taxon>
        <taxon>Apicomplexa</taxon>
        <taxon>Aconoidasida</taxon>
        <taxon>Nephromycida</taxon>
        <taxon>Cardiosporidium</taxon>
    </lineage>
</organism>
<dbReference type="Pfam" id="PF00956">
    <property type="entry name" value="NAP"/>
    <property type="match status" value="1"/>
</dbReference>
<dbReference type="Gene3D" id="1.20.5.1500">
    <property type="match status" value="1"/>
</dbReference>
<gene>
    <name evidence="4" type="ORF">IE077_003162</name>
</gene>
<dbReference type="Gene3D" id="3.30.1120.90">
    <property type="entry name" value="Nucleosome assembly protein"/>
    <property type="match status" value="1"/>
</dbReference>
<keyword evidence="5" id="KW-1185">Reference proteome</keyword>
<name>A0ABQ7J8Y3_9APIC</name>
<dbReference type="SUPFAM" id="SSF143113">
    <property type="entry name" value="NAP-like"/>
    <property type="match status" value="1"/>
</dbReference>
<proteinExistence type="inferred from homology"/>
<dbReference type="Proteomes" id="UP000823046">
    <property type="component" value="Unassembled WGS sequence"/>
</dbReference>
<dbReference type="EMBL" id="JADAQX010000381">
    <property type="protein sequence ID" value="KAF8820461.1"/>
    <property type="molecule type" value="Genomic_DNA"/>
</dbReference>
<dbReference type="InterPro" id="IPR002164">
    <property type="entry name" value="NAP_family"/>
</dbReference>